<dbReference type="Proteomes" id="UP000092503">
    <property type="component" value="Unassembled WGS sequence"/>
</dbReference>
<gene>
    <name evidence="1" type="ORF">XBLMG947_0614</name>
</gene>
<sequence>MDASTATHRLMADIDVPRLRFVLDNDGVAKYAYGTDDDDNSLPLRRNGNGWTALTQVQANWHPLALPTSPHVSMAGTASPAARRYWCPATRTASSTACWRQTRYDVDDLQWDWRQGHGFYKDANQIAFYRTLDRILAKQPSSPTTASAGSTPPATPQ</sequence>
<evidence type="ECO:0000313" key="1">
    <source>
        <dbReference type="EMBL" id="SBV49840.1"/>
    </source>
</evidence>
<protein>
    <submittedName>
        <fullName evidence="1">Uncharacterized protein</fullName>
    </submittedName>
</protein>
<reference evidence="1 2" key="1">
    <citation type="submission" date="2016-06" db="EMBL/GenBank/DDBJ databases">
        <authorList>
            <person name="Kjaerup R.B."/>
            <person name="Dalgaard T.S."/>
            <person name="Juul-Madsen H.R."/>
        </authorList>
    </citation>
    <scope>NUCLEOTIDE SEQUENCE [LARGE SCALE GENOMIC DNA]</scope>
    <source>
        <strain evidence="1">LMG947</strain>
    </source>
</reference>
<accession>A0A1C3NHF3</accession>
<dbReference type="AlphaFoldDB" id="A0A1C3NHF3"/>
<name>A0A1C3NHF3_9XANT</name>
<organism evidence="1 2">
    <name type="scientific">Xanthomonas bromi</name>
    <dbReference type="NCBI Taxonomy" id="56449"/>
    <lineage>
        <taxon>Bacteria</taxon>
        <taxon>Pseudomonadati</taxon>
        <taxon>Pseudomonadota</taxon>
        <taxon>Gammaproteobacteria</taxon>
        <taxon>Lysobacterales</taxon>
        <taxon>Lysobacteraceae</taxon>
        <taxon>Xanthomonas</taxon>
    </lineage>
</organism>
<evidence type="ECO:0000313" key="2">
    <source>
        <dbReference type="Proteomes" id="UP000092503"/>
    </source>
</evidence>
<dbReference type="STRING" id="56449.XBLMG947_0614"/>
<dbReference type="EMBL" id="FLTX01000008">
    <property type="protein sequence ID" value="SBV49840.1"/>
    <property type="molecule type" value="Genomic_DNA"/>
</dbReference>
<proteinExistence type="predicted"/>